<dbReference type="Proteomes" id="UP000492821">
    <property type="component" value="Unassembled WGS sequence"/>
</dbReference>
<dbReference type="WBParaSite" id="Pan_g11019.t1">
    <property type="protein sequence ID" value="Pan_g11019.t1"/>
    <property type="gene ID" value="Pan_g11019"/>
</dbReference>
<sequence length="291" mass="32719">MPRPPGFYAFETALLTFLATRQKLDIDDHPETWQAPDATKRLIRRHFDCCRHYACHVAASDSSGKHTSCSDAFPRHFNGSALSDARMLIPRYCEGGKTSDPFAFLKRQMPSQDGNLAINAFDGDLRYDTERETAHGHLYATLTLSLDYTVSPLQSLPKGIAIMHQNESTSKTDNCYHTSQGNAPILMQVATFRECHEDMKGRSNQTSAQDNHGQKEVDTNMAGSNESWKKEKHKRTKTVPTSHSHFDTFTKASDGKYKTSKHCRLEEETERAVAVGPNGWTERGGHGRKEQ</sequence>
<reference evidence="3" key="2">
    <citation type="submission" date="2020-10" db="UniProtKB">
        <authorList>
            <consortium name="WormBaseParasite"/>
        </authorList>
    </citation>
    <scope>IDENTIFICATION</scope>
</reference>
<dbReference type="AlphaFoldDB" id="A0A7E4UPV6"/>
<accession>A0A7E4UPV6</accession>
<organism evidence="2 3">
    <name type="scientific">Panagrellus redivivus</name>
    <name type="common">Microworm</name>
    <dbReference type="NCBI Taxonomy" id="6233"/>
    <lineage>
        <taxon>Eukaryota</taxon>
        <taxon>Metazoa</taxon>
        <taxon>Ecdysozoa</taxon>
        <taxon>Nematoda</taxon>
        <taxon>Chromadorea</taxon>
        <taxon>Rhabditida</taxon>
        <taxon>Tylenchina</taxon>
        <taxon>Panagrolaimomorpha</taxon>
        <taxon>Panagrolaimoidea</taxon>
        <taxon>Panagrolaimidae</taxon>
        <taxon>Panagrellus</taxon>
    </lineage>
</organism>
<evidence type="ECO:0000313" key="3">
    <source>
        <dbReference type="WBParaSite" id="Pan_g11019.t1"/>
    </source>
</evidence>
<feature type="compositionally biased region" description="Basic and acidic residues" evidence="1">
    <location>
        <begin position="244"/>
        <end position="257"/>
    </location>
</feature>
<proteinExistence type="predicted"/>
<evidence type="ECO:0000313" key="2">
    <source>
        <dbReference type="Proteomes" id="UP000492821"/>
    </source>
</evidence>
<protein>
    <submittedName>
        <fullName evidence="3">Uncharacterized protein</fullName>
    </submittedName>
</protein>
<feature type="compositionally biased region" description="Polar residues" evidence="1">
    <location>
        <begin position="202"/>
        <end position="211"/>
    </location>
</feature>
<name>A0A7E4UPV6_PANRE</name>
<feature type="region of interest" description="Disordered" evidence="1">
    <location>
        <begin position="197"/>
        <end position="291"/>
    </location>
</feature>
<keyword evidence="2" id="KW-1185">Reference proteome</keyword>
<evidence type="ECO:0000256" key="1">
    <source>
        <dbReference type="SAM" id="MobiDB-lite"/>
    </source>
</evidence>
<reference evidence="2" key="1">
    <citation type="journal article" date="2013" name="Genetics">
        <title>The draft genome and transcriptome of Panagrellus redivivus are shaped by the harsh demands of a free-living lifestyle.</title>
        <authorList>
            <person name="Srinivasan J."/>
            <person name="Dillman A.R."/>
            <person name="Macchietto M.G."/>
            <person name="Heikkinen L."/>
            <person name="Lakso M."/>
            <person name="Fracchia K.M."/>
            <person name="Antoshechkin I."/>
            <person name="Mortazavi A."/>
            <person name="Wong G."/>
            <person name="Sternberg P.W."/>
        </authorList>
    </citation>
    <scope>NUCLEOTIDE SEQUENCE [LARGE SCALE GENOMIC DNA]</scope>
    <source>
        <strain evidence="2">MT8872</strain>
    </source>
</reference>